<proteinExistence type="predicted"/>
<dbReference type="RefSeq" id="WP_062441636.1">
    <property type="nucleotide sequence ID" value="NZ_BMCJ01000002.1"/>
</dbReference>
<dbReference type="SMART" id="SM00345">
    <property type="entry name" value="HTH_GNTR"/>
    <property type="match status" value="1"/>
</dbReference>
<keyword evidence="2" id="KW-0238">DNA-binding</keyword>
<dbReference type="PANTHER" id="PTHR43537">
    <property type="entry name" value="TRANSCRIPTIONAL REGULATOR, GNTR FAMILY"/>
    <property type="match status" value="1"/>
</dbReference>
<evidence type="ECO:0000313" key="5">
    <source>
        <dbReference type="EMBL" id="GGC83559.1"/>
    </source>
</evidence>
<dbReference type="CDD" id="cd07377">
    <property type="entry name" value="WHTH_GntR"/>
    <property type="match status" value="1"/>
</dbReference>
<reference evidence="6" key="1">
    <citation type="journal article" date="2019" name="Int. J. Syst. Evol. Microbiol.">
        <title>The Global Catalogue of Microorganisms (GCM) 10K type strain sequencing project: providing services to taxonomists for standard genome sequencing and annotation.</title>
        <authorList>
            <consortium name="The Broad Institute Genomics Platform"/>
            <consortium name="The Broad Institute Genome Sequencing Center for Infectious Disease"/>
            <person name="Wu L."/>
            <person name="Ma J."/>
        </authorList>
    </citation>
    <scope>NUCLEOTIDE SEQUENCE [LARGE SCALE GENOMIC DNA]</scope>
    <source>
        <strain evidence="6">CCM 7282</strain>
    </source>
</reference>
<dbReference type="SUPFAM" id="SSF48008">
    <property type="entry name" value="GntR ligand-binding domain-like"/>
    <property type="match status" value="1"/>
</dbReference>
<accession>A0ABQ1NSH6</accession>
<dbReference type="SUPFAM" id="SSF46785">
    <property type="entry name" value="Winged helix' DNA-binding domain"/>
    <property type="match status" value="1"/>
</dbReference>
<evidence type="ECO:0000256" key="3">
    <source>
        <dbReference type="ARBA" id="ARBA00023163"/>
    </source>
</evidence>
<dbReference type="Proteomes" id="UP000619534">
    <property type="component" value="Unassembled WGS sequence"/>
</dbReference>
<feature type="domain" description="HTH gntR-type" evidence="4">
    <location>
        <begin position="9"/>
        <end position="76"/>
    </location>
</feature>
<dbReference type="Gene3D" id="1.10.10.10">
    <property type="entry name" value="Winged helix-like DNA-binding domain superfamily/Winged helix DNA-binding domain"/>
    <property type="match status" value="1"/>
</dbReference>
<evidence type="ECO:0000313" key="6">
    <source>
        <dbReference type="Proteomes" id="UP000619534"/>
    </source>
</evidence>
<keyword evidence="3" id="KW-0804">Transcription</keyword>
<dbReference type="Gene3D" id="1.20.120.530">
    <property type="entry name" value="GntR ligand-binding domain-like"/>
    <property type="match status" value="1"/>
</dbReference>
<evidence type="ECO:0000256" key="1">
    <source>
        <dbReference type="ARBA" id="ARBA00023015"/>
    </source>
</evidence>
<dbReference type="PROSITE" id="PS50949">
    <property type="entry name" value="HTH_GNTR"/>
    <property type="match status" value="1"/>
</dbReference>
<protein>
    <submittedName>
        <fullName evidence="5">GntR family transcriptional regulator</fullName>
    </submittedName>
</protein>
<dbReference type="InterPro" id="IPR000524">
    <property type="entry name" value="Tscrpt_reg_HTH_GntR"/>
</dbReference>
<name>A0ABQ1NSH6_9BACI</name>
<organism evidence="5 6">
    <name type="scientific">Thalassobacillus devorans</name>
    <dbReference type="NCBI Taxonomy" id="279813"/>
    <lineage>
        <taxon>Bacteria</taxon>
        <taxon>Bacillati</taxon>
        <taxon>Bacillota</taxon>
        <taxon>Bacilli</taxon>
        <taxon>Bacillales</taxon>
        <taxon>Bacillaceae</taxon>
        <taxon>Thalassobacillus</taxon>
    </lineage>
</organism>
<dbReference type="InterPro" id="IPR036390">
    <property type="entry name" value="WH_DNA-bd_sf"/>
</dbReference>
<keyword evidence="1" id="KW-0805">Transcription regulation</keyword>
<evidence type="ECO:0000256" key="2">
    <source>
        <dbReference type="ARBA" id="ARBA00023125"/>
    </source>
</evidence>
<keyword evidence="6" id="KW-1185">Reference proteome</keyword>
<sequence>MGSLDLSNNALSNHIAEHITNQIITGKLQPGEKLVENTYAEEYGTSRAPVREAIFTLTVEGLVERVPRKGAIVKGYTETEIYDLLEIRTMLESLAMKRILENGVEIDILYEMKEILEKMQEKKDVGQYTEMNHAFHMCLIEMSKSDVIKKMYARLKLPLLRIQSLSFAKEGNIPKSIKEHAIIVKLLEENQVLEAMEVLNQHNQDVISNIQKRLFQNNDGAQ</sequence>
<dbReference type="InterPro" id="IPR008920">
    <property type="entry name" value="TF_FadR/GntR_C"/>
</dbReference>
<dbReference type="InterPro" id="IPR036388">
    <property type="entry name" value="WH-like_DNA-bd_sf"/>
</dbReference>
<dbReference type="InterPro" id="IPR011711">
    <property type="entry name" value="GntR_C"/>
</dbReference>
<dbReference type="Pfam" id="PF00392">
    <property type="entry name" value="GntR"/>
    <property type="match status" value="1"/>
</dbReference>
<gene>
    <name evidence="5" type="ORF">GCM10007216_12740</name>
</gene>
<dbReference type="SMART" id="SM00895">
    <property type="entry name" value="FCD"/>
    <property type="match status" value="1"/>
</dbReference>
<dbReference type="Pfam" id="PF07729">
    <property type="entry name" value="FCD"/>
    <property type="match status" value="1"/>
</dbReference>
<dbReference type="PANTHER" id="PTHR43537:SF5">
    <property type="entry name" value="UXU OPERON TRANSCRIPTIONAL REGULATOR"/>
    <property type="match status" value="1"/>
</dbReference>
<evidence type="ECO:0000259" key="4">
    <source>
        <dbReference type="PROSITE" id="PS50949"/>
    </source>
</evidence>
<dbReference type="EMBL" id="BMCJ01000002">
    <property type="protein sequence ID" value="GGC83559.1"/>
    <property type="molecule type" value="Genomic_DNA"/>
</dbReference>
<comment type="caution">
    <text evidence="5">The sequence shown here is derived from an EMBL/GenBank/DDBJ whole genome shotgun (WGS) entry which is preliminary data.</text>
</comment>